<dbReference type="AlphaFoldDB" id="A0A9P4QDF1"/>
<protein>
    <submittedName>
        <fullName evidence="1">Uncharacterized protein</fullName>
    </submittedName>
</protein>
<comment type="caution">
    <text evidence="1">The sequence shown here is derived from an EMBL/GenBank/DDBJ whole genome shotgun (WGS) entry which is preliminary data.</text>
</comment>
<name>A0A9P4QDF1_9PEZI</name>
<dbReference type="EMBL" id="MU003768">
    <property type="protein sequence ID" value="KAF2725208.1"/>
    <property type="molecule type" value="Genomic_DNA"/>
</dbReference>
<evidence type="ECO:0000313" key="2">
    <source>
        <dbReference type="Proteomes" id="UP000799441"/>
    </source>
</evidence>
<sequence>MASICEPCALRLSRAANQAKPTSPRAFSTSNIHGKSAAIPAFQETSHSELNKVLSALRNKHFIPAYLYPSERRLIFGSKNRQLLIDNPRSIEIGGEEIPLKPIDRNSQLPNRKRLVETALKLLKRKGESRDWQILPQLLTGLAKANSTPKPAMMEKIVRSAVESGHLGIIIICLQKSAETGLTLRDPVIRRHVLWGVRSIAESDDWSKEATLKALKDANQIAMLMETQQHGGGDGFNIAKDPRAKAFTIGVFLELAAVHAYKHQGGQDKDGMVKAYMQRLMNSAIYTVLPRDTIEPGPQYEIMGKLPIYHGYSLAKKILPEGSYTTSSTGAEKIQEYEAALQQRIRAIEATNPAPGGYGDQVVTAWNKMLR</sequence>
<dbReference type="Proteomes" id="UP000799441">
    <property type="component" value="Unassembled WGS sequence"/>
</dbReference>
<evidence type="ECO:0000313" key="1">
    <source>
        <dbReference type="EMBL" id="KAF2725208.1"/>
    </source>
</evidence>
<accession>A0A9P4QDF1</accession>
<organism evidence="1 2">
    <name type="scientific">Polychaeton citri CBS 116435</name>
    <dbReference type="NCBI Taxonomy" id="1314669"/>
    <lineage>
        <taxon>Eukaryota</taxon>
        <taxon>Fungi</taxon>
        <taxon>Dikarya</taxon>
        <taxon>Ascomycota</taxon>
        <taxon>Pezizomycotina</taxon>
        <taxon>Dothideomycetes</taxon>
        <taxon>Dothideomycetidae</taxon>
        <taxon>Capnodiales</taxon>
        <taxon>Capnodiaceae</taxon>
        <taxon>Polychaeton</taxon>
    </lineage>
</organism>
<dbReference type="OrthoDB" id="5405126at2759"/>
<proteinExistence type="predicted"/>
<keyword evidence="2" id="KW-1185">Reference proteome</keyword>
<gene>
    <name evidence="1" type="ORF">K431DRAFT_300117</name>
</gene>
<reference evidence="1" key="1">
    <citation type="journal article" date="2020" name="Stud. Mycol.">
        <title>101 Dothideomycetes genomes: a test case for predicting lifestyles and emergence of pathogens.</title>
        <authorList>
            <person name="Haridas S."/>
            <person name="Albert R."/>
            <person name="Binder M."/>
            <person name="Bloem J."/>
            <person name="Labutti K."/>
            <person name="Salamov A."/>
            <person name="Andreopoulos B."/>
            <person name="Baker S."/>
            <person name="Barry K."/>
            <person name="Bills G."/>
            <person name="Bluhm B."/>
            <person name="Cannon C."/>
            <person name="Castanera R."/>
            <person name="Culley D."/>
            <person name="Daum C."/>
            <person name="Ezra D."/>
            <person name="Gonzalez J."/>
            <person name="Henrissat B."/>
            <person name="Kuo A."/>
            <person name="Liang C."/>
            <person name="Lipzen A."/>
            <person name="Lutzoni F."/>
            <person name="Magnuson J."/>
            <person name="Mondo S."/>
            <person name="Nolan M."/>
            <person name="Ohm R."/>
            <person name="Pangilinan J."/>
            <person name="Park H.-J."/>
            <person name="Ramirez L."/>
            <person name="Alfaro M."/>
            <person name="Sun H."/>
            <person name="Tritt A."/>
            <person name="Yoshinaga Y."/>
            <person name="Zwiers L.-H."/>
            <person name="Turgeon B."/>
            <person name="Goodwin S."/>
            <person name="Spatafora J."/>
            <person name="Crous P."/>
            <person name="Grigoriev I."/>
        </authorList>
    </citation>
    <scope>NUCLEOTIDE SEQUENCE</scope>
    <source>
        <strain evidence="1">CBS 116435</strain>
    </source>
</reference>